<organism evidence="1 2">
    <name type="scientific">Henosepilachna vigintioctopunctata</name>
    <dbReference type="NCBI Taxonomy" id="420089"/>
    <lineage>
        <taxon>Eukaryota</taxon>
        <taxon>Metazoa</taxon>
        <taxon>Ecdysozoa</taxon>
        <taxon>Arthropoda</taxon>
        <taxon>Hexapoda</taxon>
        <taxon>Insecta</taxon>
        <taxon>Pterygota</taxon>
        <taxon>Neoptera</taxon>
        <taxon>Endopterygota</taxon>
        <taxon>Coleoptera</taxon>
        <taxon>Polyphaga</taxon>
        <taxon>Cucujiformia</taxon>
        <taxon>Coccinelloidea</taxon>
        <taxon>Coccinellidae</taxon>
        <taxon>Epilachninae</taxon>
        <taxon>Epilachnini</taxon>
        <taxon>Henosepilachna</taxon>
    </lineage>
</organism>
<reference evidence="1 2" key="1">
    <citation type="submission" date="2023-03" db="EMBL/GenBank/DDBJ databases">
        <title>Genome insight into feeding habits of ladybird beetles.</title>
        <authorList>
            <person name="Li H.-S."/>
            <person name="Huang Y.-H."/>
            <person name="Pang H."/>
        </authorList>
    </citation>
    <scope>NUCLEOTIDE SEQUENCE [LARGE SCALE GENOMIC DNA]</scope>
    <source>
        <strain evidence="1">SYSU_2023b</strain>
        <tissue evidence="1">Whole body</tissue>
    </source>
</reference>
<comment type="caution">
    <text evidence="1">The sequence shown here is derived from an EMBL/GenBank/DDBJ whole genome shotgun (WGS) entry which is preliminary data.</text>
</comment>
<gene>
    <name evidence="1" type="ORF">WA026_018965</name>
</gene>
<dbReference type="Proteomes" id="UP001431783">
    <property type="component" value="Unassembled WGS sequence"/>
</dbReference>
<dbReference type="EMBL" id="JARQZJ010000072">
    <property type="protein sequence ID" value="KAK9882123.1"/>
    <property type="molecule type" value="Genomic_DNA"/>
</dbReference>
<proteinExistence type="predicted"/>
<protein>
    <submittedName>
        <fullName evidence="1">Uncharacterized protein</fullName>
    </submittedName>
</protein>
<keyword evidence="2" id="KW-1185">Reference proteome</keyword>
<name>A0AAW1UNM4_9CUCU</name>
<evidence type="ECO:0000313" key="2">
    <source>
        <dbReference type="Proteomes" id="UP001431783"/>
    </source>
</evidence>
<sequence length="75" mass="8877">MSMWDANMAKYPLETRYETEGQVTLENLQRAVMCPSEEYVKEFFNAKARLERLRVPLKFMGLIYAPGEWKVLMQV</sequence>
<accession>A0AAW1UNM4</accession>
<evidence type="ECO:0000313" key="1">
    <source>
        <dbReference type="EMBL" id="KAK9882123.1"/>
    </source>
</evidence>
<dbReference type="AlphaFoldDB" id="A0AAW1UNM4"/>